<dbReference type="PROSITE" id="PS51379">
    <property type="entry name" value="4FE4S_FER_2"/>
    <property type="match status" value="2"/>
</dbReference>
<organism evidence="7 8">
    <name type="scientific">Desulforhopalus singaporensis</name>
    <dbReference type="NCBI Taxonomy" id="91360"/>
    <lineage>
        <taxon>Bacteria</taxon>
        <taxon>Pseudomonadati</taxon>
        <taxon>Thermodesulfobacteriota</taxon>
        <taxon>Desulfobulbia</taxon>
        <taxon>Desulfobulbales</taxon>
        <taxon>Desulfocapsaceae</taxon>
        <taxon>Desulforhopalus</taxon>
    </lineage>
</organism>
<dbReference type="InterPro" id="IPR017900">
    <property type="entry name" value="4Fe4S_Fe_S_CS"/>
</dbReference>
<dbReference type="CDD" id="cd02143">
    <property type="entry name" value="nitroreductase_FeS-like"/>
    <property type="match status" value="1"/>
</dbReference>
<dbReference type="Pfam" id="PF00881">
    <property type="entry name" value="Nitroreductase"/>
    <property type="match status" value="1"/>
</dbReference>
<feature type="domain" description="4Fe-4S ferredoxin-type" evidence="6">
    <location>
        <begin position="31"/>
        <end position="63"/>
    </location>
</feature>
<dbReference type="InterPro" id="IPR000415">
    <property type="entry name" value="Nitroreductase-like"/>
</dbReference>
<dbReference type="STRING" id="91360.SAMN05660330_02992"/>
<evidence type="ECO:0000313" key="7">
    <source>
        <dbReference type="EMBL" id="SDP51091.1"/>
    </source>
</evidence>
<dbReference type="PROSITE" id="PS00198">
    <property type="entry name" value="4FE4S_FER_1"/>
    <property type="match status" value="1"/>
</dbReference>
<evidence type="ECO:0000256" key="5">
    <source>
        <dbReference type="ARBA" id="ARBA00023014"/>
    </source>
</evidence>
<dbReference type="Gene3D" id="3.30.70.20">
    <property type="match status" value="1"/>
</dbReference>
<gene>
    <name evidence="7" type="ORF">SAMN05660330_02992</name>
</gene>
<dbReference type="SUPFAM" id="SSF55469">
    <property type="entry name" value="FMN-dependent nitroreductase-like"/>
    <property type="match status" value="1"/>
</dbReference>
<dbReference type="InterPro" id="IPR029479">
    <property type="entry name" value="Nitroreductase"/>
</dbReference>
<dbReference type="Proteomes" id="UP000199073">
    <property type="component" value="Unassembled WGS sequence"/>
</dbReference>
<evidence type="ECO:0000256" key="1">
    <source>
        <dbReference type="ARBA" id="ARBA00007118"/>
    </source>
</evidence>
<accession>A0A1H0TBA6</accession>
<feature type="domain" description="4Fe-4S ferredoxin-type" evidence="6">
    <location>
        <begin position="1"/>
        <end position="29"/>
    </location>
</feature>
<dbReference type="InterPro" id="IPR017896">
    <property type="entry name" value="4Fe4S_Fe-S-bd"/>
</dbReference>
<keyword evidence="3" id="KW-0560">Oxidoreductase</keyword>
<dbReference type="PANTHER" id="PTHR43673">
    <property type="entry name" value="NAD(P)H NITROREDUCTASE YDGI-RELATED"/>
    <property type="match status" value="1"/>
</dbReference>
<dbReference type="SUPFAM" id="SSF54862">
    <property type="entry name" value="4Fe-4S ferredoxins"/>
    <property type="match status" value="1"/>
</dbReference>
<dbReference type="Gene3D" id="3.40.109.10">
    <property type="entry name" value="NADH Oxidase"/>
    <property type="match status" value="1"/>
</dbReference>
<dbReference type="PANTHER" id="PTHR43673:SF10">
    <property type="entry name" value="NADH DEHYDROGENASE_NAD(P)H NITROREDUCTASE XCC3605-RELATED"/>
    <property type="match status" value="1"/>
</dbReference>
<dbReference type="GO" id="GO:0046872">
    <property type="term" value="F:metal ion binding"/>
    <property type="evidence" value="ECO:0007669"/>
    <property type="project" value="UniProtKB-KW"/>
</dbReference>
<keyword evidence="5" id="KW-0411">Iron-sulfur</keyword>
<keyword evidence="8" id="KW-1185">Reference proteome</keyword>
<evidence type="ECO:0000313" key="8">
    <source>
        <dbReference type="Proteomes" id="UP000199073"/>
    </source>
</evidence>
<evidence type="ECO:0000256" key="4">
    <source>
        <dbReference type="ARBA" id="ARBA00023004"/>
    </source>
</evidence>
<evidence type="ECO:0000256" key="3">
    <source>
        <dbReference type="ARBA" id="ARBA00023002"/>
    </source>
</evidence>
<sequence length="271" mass="30471">MLSINPELCNKDSLCVDECPASIITMTEDTGLPEIKDEARDCCIHCGHCVAVCPRGALDHETVSLKNCPPIAKEKVIDSEQAVQFLRSRRSVRKFKNRPVAPDVIENLIQVAAYAPSGSNMQPVEWAVFSDRHQLRELSELTVDWMRHLVRESPENTPPYMPRLIKGWENGQDSVLRDAPVVIVAMADKSARIGQIDTTISLTYLDLVAPAFGLGTCWAGILQGAMLNWPAVKQAMGISEDYPFHYPLMVGYNKHRYYRLPERKPPVITWK</sequence>
<evidence type="ECO:0000259" key="6">
    <source>
        <dbReference type="PROSITE" id="PS51379"/>
    </source>
</evidence>
<dbReference type="Pfam" id="PF13187">
    <property type="entry name" value="Fer4_9"/>
    <property type="match status" value="1"/>
</dbReference>
<dbReference type="GO" id="GO:0016491">
    <property type="term" value="F:oxidoreductase activity"/>
    <property type="evidence" value="ECO:0007669"/>
    <property type="project" value="UniProtKB-KW"/>
</dbReference>
<comment type="similarity">
    <text evidence="1">Belongs to the nitroreductase family.</text>
</comment>
<evidence type="ECO:0000256" key="2">
    <source>
        <dbReference type="ARBA" id="ARBA00022723"/>
    </source>
</evidence>
<keyword evidence="2" id="KW-0479">Metal-binding</keyword>
<proteinExistence type="inferred from homology"/>
<dbReference type="AlphaFoldDB" id="A0A1H0TBA6"/>
<dbReference type="GO" id="GO:0051536">
    <property type="term" value="F:iron-sulfur cluster binding"/>
    <property type="evidence" value="ECO:0007669"/>
    <property type="project" value="UniProtKB-KW"/>
</dbReference>
<name>A0A1H0TBA6_9BACT</name>
<protein>
    <submittedName>
        <fullName evidence="7">Nitroreductase</fullName>
    </submittedName>
</protein>
<dbReference type="RefSeq" id="WP_092224255.1">
    <property type="nucleotide sequence ID" value="NZ_FNJI01000023.1"/>
</dbReference>
<reference evidence="7 8" key="1">
    <citation type="submission" date="2016-10" db="EMBL/GenBank/DDBJ databases">
        <authorList>
            <person name="de Groot N.N."/>
        </authorList>
    </citation>
    <scope>NUCLEOTIDE SEQUENCE [LARGE SCALE GENOMIC DNA]</scope>
    <source>
        <strain evidence="7 8">DSM 12130</strain>
    </source>
</reference>
<dbReference type="EMBL" id="FNJI01000023">
    <property type="protein sequence ID" value="SDP51091.1"/>
    <property type="molecule type" value="Genomic_DNA"/>
</dbReference>
<keyword evidence="4" id="KW-0408">Iron</keyword>
<dbReference type="OrthoDB" id="368873at2"/>